<dbReference type="AlphaFoldDB" id="A0A8J4HDX2"/>
<dbReference type="EMBL" id="DTQM01000188">
    <property type="protein sequence ID" value="HGC43480.1"/>
    <property type="molecule type" value="Genomic_DNA"/>
</dbReference>
<gene>
    <name evidence="2" type="ORF">ENY07_09730</name>
</gene>
<feature type="compositionally biased region" description="Basic residues" evidence="1">
    <location>
        <begin position="46"/>
        <end position="72"/>
    </location>
</feature>
<evidence type="ECO:0000313" key="2">
    <source>
        <dbReference type="EMBL" id="HGC43480.1"/>
    </source>
</evidence>
<organism evidence="2">
    <name type="scientific">Acidicaldus sp</name>
    <dbReference type="NCBI Taxonomy" id="1872105"/>
    <lineage>
        <taxon>Bacteria</taxon>
        <taxon>Pseudomonadati</taxon>
        <taxon>Pseudomonadota</taxon>
        <taxon>Alphaproteobacteria</taxon>
        <taxon>Acetobacterales</taxon>
        <taxon>Acetobacteraceae</taxon>
        <taxon>Acidicaldus</taxon>
    </lineage>
</organism>
<reference evidence="2" key="1">
    <citation type="journal article" date="2020" name="mSystems">
        <title>Genome- and Community-Level Interaction Insights into Carbon Utilization and Element Cycling Functions of Hydrothermarchaeota in Hydrothermal Sediment.</title>
        <authorList>
            <person name="Zhou Z."/>
            <person name="Liu Y."/>
            <person name="Xu W."/>
            <person name="Pan J."/>
            <person name="Luo Z.H."/>
            <person name="Li M."/>
        </authorList>
    </citation>
    <scope>NUCLEOTIDE SEQUENCE</scope>
    <source>
        <strain evidence="2">SpSt-997</strain>
    </source>
</reference>
<proteinExistence type="predicted"/>
<evidence type="ECO:0000256" key="1">
    <source>
        <dbReference type="SAM" id="MobiDB-lite"/>
    </source>
</evidence>
<name>A0A8J4HDX2_9PROT</name>
<accession>A0A8J4HDX2</accession>
<protein>
    <submittedName>
        <fullName evidence="2">Uncharacterized protein</fullName>
    </submittedName>
</protein>
<sequence>MHPRRDADFCSPPARGNTKLGFFRETRRHAAPVFRPDPACSARPPRPARRLRRCTVAHAPRSHRAPRSQRAG</sequence>
<feature type="region of interest" description="Disordered" evidence="1">
    <location>
        <begin position="34"/>
        <end position="72"/>
    </location>
</feature>
<comment type="caution">
    <text evidence="2">The sequence shown here is derived from an EMBL/GenBank/DDBJ whole genome shotgun (WGS) entry which is preliminary data.</text>
</comment>